<dbReference type="InterPro" id="IPR011044">
    <property type="entry name" value="Quino_amine_DH_bsu"/>
</dbReference>
<dbReference type="Proteomes" id="UP001232493">
    <property type="component" value="Chromosome"/>
</dbReference>
<dbReference type="Gene3D" id="1.10.1330.10">
    <property type="entry name" value="Dockerin domain"/>
    <property type="match status" value="1"/>
</dbReference>
<dbReference type="SUPFAM" id="SSF50969">
    <property type="entry name" value="YVTN repeat-like/Quinoprotein amine dehydrogenase"/>
    <property type="match status" value="1"/>
</dbReference>
<accession>A0ABY8PSK8</accession>
<dbReference type="RefSeq" id="WP_281000187.1">
    <property type="nucleotide sequence ID" value="NZ_CP069362.1"/>
</dbReference>
<dbReference type="InterPro" id="IPR013783">
    <property type="entry name" value="Ig-like_fold"/>
</dbReference>
<dbReference type="InterPro" id="IPR036439">
    <property type="entry name" value="Dockerin_dom_sf"/>
</dbReference>
<name>A0ABY8PSK8_9BACT</name>
<dbReference type="SUPFAM" id="SSF101908">
    <property type="entry name" value="Putative isomerase YbhE"/>
    <property type="match status" value="1"/>
</dbReference>
<dbReference type="Gene3D" id="2.60.40.10">
    <property type="entry name" value="Immunoglobulins"/>
    <property type="match status" value="1"/>
</dbReference>
<organism evidence="1 2">
    <name type="scientific">Marinitoga aeolica</name>
    <dbReference type="NCBI Taxonomy" id="2809031"/>
    <lineage>
        <taxon>Bacteria</taxon>
        <taxon>Thermotogati</taxon>
        <taxon>Thermotogota</taxon>
        <taxon>Thermotogae</taxon>
        <taxon>Petrotogales</taxon>
        <taxon>Petrotogaceae</taxon>
        <taxon>Marinitoga</taxon>
    </lineage>
</organism>
<keyword evidence="2" id="KW-1185">Reference proteome</keyword>
<gene>
    <name evidence="1" type="ORF">JRV97_03360</name>
</gene>
<evidence type="ECO:0000313" key="1">
    <source>
        <dbReference type="EMBL" id="WGS65605.1"/>
    </source>
</evidence>
<evidence type="ECO:0008006" key="3">
    <source>
        <dbReference type="Google" id="ProtNLM"/>
    </source>
</evidence>
<evidence type="ECO:0000313" key="2">
    <source>
        <dbReference type="Proteomes" id="UP001232493"/>
    </source>
</evidence>
<dbReference type="Pfam" id="PF08309">
    <property type="entry name" value="LVIVD"/>
    <property type="match status" value="3"/>
</dbReference>
<proteinExistence type="predicted"/>
<dbReference type="PROSITE" id="PS51257">
    <property type="entry name" value="PROKAR_LIPOPROTEIN"/>
    <property type="match status" value="1"/>
</dbReference>
<dbReference type="InterPro" id="IPR013211">
    <property type="entry name" value="LVIVD"/>
</dbReference>
<dbReference type="EMBL" id="CP069362">
    <property type="protein sequence ID" value="WGS65605.1"/>
    <property type="molecule type" value="Genomic_DNA"/>
</dbReference>
<sequence>MRNKKGLLFMGILLFVAFVLVGCFKTVPVEMLNTNHISVDLATNYDFYSKVNASAVEVEFNANIPKDAFIYDKNTSLMLVKNYPNKTVLMFSRAQKDIVKGEKLFSVKRNYLNVEKTQIVTKAALLDEQNNRIITKATAPYSDGLSVSDATNVLTNDSTWSIIHAENISGVEAFRIVFNYDENFMEIENKGTDGDGVDVLLSNVNKASVDKSNPGKLIVDFATINGEEITMASSDIVKVYWRALNVDPKKTLTVTVDASLLNNALQEVSVDKHPGEITIYNPKLLGDFEDTARGLSKDKVVDINDFIAFLDHYGSQIGDVNYDSNFDIYPSEIAPVGDWQNNNIYSISFPDGKIDLYDFIIFSRNYNKTKPELNTPPGSFDLTGPADAAAFAANAPVNFAWAAATDPDGDAVTYDLYLDTNPNPTTLYKSGLTTNSYSDSFSQTGVTYYWKVVAKDPKGGTRESDSIRSFSINPVSKVYAAGGYEGIFIFNANYANNMDQAQTQDTDGYAYDIAKVTTTTPEEYLLVADGSEGIVSYHLNAGAPETDNTDIDNGKISLGGITRKLKVKEDSGSYYILAAVEDAGLKIVKATFENGGARDTDYQLMGSYSGNDKVYDITYDGTVAYLAGGTDGLIILDISSYSNPTLITSINTDSNSNNVDINSIAFESDGSKKYIYATAKDKGVIKYDVTDENNPVALYSFDTPGYAEDVVYSSIDDALFVADGTMGVVKLKKSDLSYVGVRGTNGYANSLDIDGSTLYVFDGVNGLVKMDSNLSILLDKAPYDVDAANANSLVGINARKSIVIQTDYNESGVAGEANEVAIIVADKSGGVRILKNDGSIVAVIQTRGSAEDVWFDGSRYLYVADGAAGVSVIDLDSDADGNVLDDGSVSGTADTPALTNNYVDTDGYAYALLPSETAGTYLYVADSSKGIAIINISSSGNPQYDSNISVDGKVVVDLAIDTTNNIIFAALGDDGVGSLTYAAENALTFVERYDTDGYAFSVELSNTSDFVVIADGSAGFVLKEYNTANGKFSEDGPTDANTTSDKYAVRFEDAMITGAKYVASNGGFDYYLIAAGNKGIVSFQVDPANLTNLDNSDGRYPDGDSDNNKIIDMYDTQGSAMNVIPYNDATAWADKAVLADSSNGIVIFTYRQSTNNFDFGVNAFANSPDNDLNWYNLVGGIAAN</sequence>
<dbReference type="SUPFAM" id="SSF75011">
    <property type="entry name" value="3-carboxy-cis,cis-mucoante lactonizing enzyme"/>
    <property type="match status" value="1"/>
</dbReference>
<reference evidence="1 2" key="1">
    <citation type="submission" date="2021-02" db="EMBL/GenBank/DDBJ databases">
        <title>Characterization of Marinitoga sp. nov. str. BP5-C20A.</title>
        <authorList>
            <person name="Erauso G."/>
            <person name="Postec A."/>
        </authorList>
    </citation>
    <scope>NUCLEOTIDE SEQUENCE [LARGE SCALE GENOMIC DNA]</scope>
    <source>
        <strain evidence="1 2">BP5-C20A</strain>
    </source>
</reference>
<protein>
    <recommendedName>
        <fullName evidence="3">Fibronectin type-III domain-containing protein</fullName>
    </recommendedName>
</protein>